<dbReference type="InterPro" id="IPR000160">
    <property type="entry name" value="GGDEF_dom"/>
</dbReference>
<dbReference type="InterPro" id="IPR003660">
    <property type="entry name" value="HAMP_dom"/>
</dbReference>
<accession>A0ABT2HZX6</accession>
<dbReference type="Pfam" id="PF00990">
    <property type="entry name" value="GGDEF"/>
    <property type="match status" value="1"/>
</dbReference>
<dbReference type="SUPFAM" id="SSF55073">
    <property type="entry name" value="Nucleotide cyclase"/>
    <property type="match status" value="1"/>
</dbReference>
<dbReference type="PROSITE" id="PS50887">
    <property type="entry name" value="GGDEF"/>
    <property type="match status" value="1"/>
</dbReference>
<feature type="transmembrane region" description="Helical" evidence="3">
    <location>
        <begin position="28"/>
        <end position="50"/>
    </location>
</feature>
<comment type="catalytic activity">
    <reaction evidence="2">
        <text>2 GTP = 3',3'-c-di-GMP + 2 diphosphate</text>
        <dbReference type="Rhea" id="RHEA:24898"/>
        <dbReference type="ChEBI" id="CHEBI:33019"/>
        <dbReference type="ChEBI" id="CHEBI:37565"/>
        <dbReference type="ChEBI" id="CHEBI:58805"/>
        <dbReference type="EC" id="2.7.7.65"/>
    </reaction>
</comment>
<evidence type="ECO:0000256" key="3">
    <source>
        <dbReference type="SAM" id="Phobius"/>
    </source>
</evidence>
<evidence type="ECO:0000313" key="7">
    <source>
        <dbReference type="Proteomes" id="UP001165583"/>
    </source>
</evidence>
<dbReference type="NCBIfam" id="TIGR00254">
    <property type="entry name" value="GGDEF"/>
    <property type="match status" value="1"/>
</dbReference>
<evidence type="ECO:0000259" key="5">
    <source>
        <dbReference type="PROSITE" id="PS50887"/>
    </source>
</evidence>
<name>A0ABT2HZX6_9SPHN</name>
<dbReference type="EC" id="2.7.7.65" evidence="1"/>
<dbReference type="CDD" id="cd01949">
    <property type="entry name" value="GGDEF"/>
    <property type="match status" value="1"/>
</dbReference>
<keyword evidence="3" id="KW-1133">Transmembrane helix</keyword>
<evidence type="ECO:0000313" key="6">
    <source>
        <dbReference type="EMBL" id="MCT2398092.1"/>
    </source>
</evidence>
<dbReference type="InterPro" id="IPR043128">
    <property type="entry name" value="Rev_trsase/Diguanyl_cyclase"/>
</dbReference>
<dbReference type="PROSITE" id="PS50885">
    <property type="entry name" value="HAMP"/>
    <property type="match status" value="1"/>
</dbReference>
<evidence type="ECO:0000256" key="2">
    <source>
        <dbReference type="ARBA" id="ARBA00034247"/>
    </source>
</evidence>
<keyword evidence="3" id="KW-0812">Transmembrane</keyword>
<feature type="domain" description="GGDEF" evidence="5">
    <location>
        <begin position="131"/>
        <end position="262"/>
    </location>
</feature>
<dbReference type="EMBL" id="JANZXA010000001">
    <property type="protein sequence ID" value="MCT2398092.1"/>
    <property type="molecule type" value="Genomic_DNA"/>
</dbReference>
<organism evidence="6 7">
    <name type="scientific">Novosphingobium mangrovi</name>
    <name type="common">ex Huang et al. 2023</name>
    <dbReference type="NCBI Taxonomy" id="2976432"/>
    <lineage>
        <taxon>Bacteria</taxon>
        <taxon>Pseudomonadati</taxon>
        <taxon>Pseudomonadota</taxon>
        <taxon>Alphaproteobacteria</taxon>
        <taxon>Sphingomonadales</taxon>
        <taxon>Sphingomonadaceae</taxon>
        <taxon>Novosphingobium</taxon>
    </lineage>
</organism>
<dbReference type="RefSeq" id="WP_260043162.1">
    <property type="nucleotide sequence ID" value="NZ_JANZXA010000001.1"/>
</dbReference>
<sequence>MCLCAILVPLVACLTLQATTGEWHAPTLAALLGGTLLGAVFGLATIHALLRPIARAADMLGAVQNGEPVARIPVAGDDLVGRLLRGVTTAANESALRIEALIETAERDPLTGVRNRNGFLDSAKGLLRDEGTAVLALVEIDHFALITERFGESASENLVKAIARRLEAGLRRTDIVGRWDSIQFSVLLPQTLLDEARQIMERLRASVALDESLSGQGWPVTFSCGLAPVRAFSEFHDSLRQADAMLDEARNSGRNKVLALTH</sequence>
<dbReference type="Proteomes" id="UP001165583">
    <property type="component" value="Unassembled WGS sequence"/>
</dbReference>
<gene>
    <name evidence="6" type="ORF">NZK81_00880</name>
</gene>
<evidence type="ECO:0000256" key="1">
    <source>
        <dbReference type="ARBA" id="ARBA00012528"/>
    </source>
</evidence>
<keyword evidence="7" id="KW-1185">Reference proteome</keyword>
<dbReference type="InterPro" id="IPR050469">
    <property type="entry name" value="Diguanylate_Cyclase"/>
</dbReference>
<protein>
    <recommendedName>
        <fullName evidence="1">diguanylate cyclase</fullName>
        <ecNumber evidence="1">2.7.7.65</ecNumber>
    </recommendedName>
</protein>
<keyword evidence="3" id="KW-0472">Membrane</keyword>
<dbReference type="SMART" id="SM00267">
    <property type="entry name" value="GGDEF"/>
    <property type="match status" value="1"/>
</dbReference>
<reference evidence="6" key="1">
    <citation type="submission" date="2022-09" db="EMBL/GenBank/DDBJ databases">
        <title>Novosphingobium sp. Nov., a polycyclic aromatic hydrocarbon-degrading bacterium isolated form mangrove sediments in HongKong.</title>
        <authorList>
            <person name="Hu Z."/>
        </authorList>
    </citation>
    <scope>NUCLEOTIDE SEQUENCE</scope>
    <source>
        <strain evidence="6">HK4-1</strain>
    </source>
</reference>
<dbReference type="PANTHER" id="PTHR45138">
    <property type="entry name" value="REGULATORY COMPONENTS OF SENSORY TRANSDUCTION SYSTEM"/>
    <property type="match status" value="1"/>
</dbReference>
<proteinExistence type="predicted"/>
<dbReference type="PANTHER" id="PTHR45138:SF9">
    <property type="entry name" value="DIGUANYLATE CYCLASE DGCM-RELATED"/>
    <property type="match status" value="1"/>
</dbReference>
<feature type="domain" description="HAMP" evidence="4">
    <location>
        <begin position="47"/>
        <end position="99"/>
    </location>
</feature>
<dbReference type="InterPro" id="IPR029787">
    <property type="entry name" value="Nucleotide_cyclase"/>
</dbReference>
<dbReference type="Gene3D" id="3.30.70.270">
    <property type="match status" value="1"/>
</dbReference>
<comment type="caution">
    <text evidence="6">The sequence shown here is derived from an EMBL/GenBank/DDBJ whole genome shotgun (WGS) entry which is preliminary data.</text>
</comment>
<evidence type="ECO:0000259" key="4">
    <source>
        <dbReference type="PROSITE" id="PS50885"/>
    </source>
</evidence>